<dbReference type="PANTHER" id="PTHR15970">
    <property type="entry name" value="ELL-ASSOCIATED FACTOR EAF"/>
    <property type="match status" value="1"/>
</dbReference>
<feature type="compositionally biased region" description="Acidic residues" evidence="8">
    <location>
        <begin position="465"/>
        <end position="480"/>
    </location>
</feature>
<dbReference type="Proteomes" id="UP001163828">
    <property type="component" value="Unassembled WGS sequence"/>
</dbReference>
<dbReference type="InterPro" id="IPR019194">
    <property type="entry name" value="Tscrpt_elong_fac_Eaf_N"/>
</dbReference>
<dbReference type="PANTHER" id="PTHR15970:SF2">
    <property type="entry name" value="ELL-ASSOCIATED FACTOR EAF"/>
    <property type="match status" value="1"/>
</dbReference>
<dbReference type="InterPro" id="IPR027093">
    <property type="entry name" value="EAF_fam"/>
</dbReference>
<feature type="compositionally biased region" description="Low complexity" evidence="8">
    <location>
        <begin position="173"/>
        <end position="193"/>
    </location>
</feature>
<comment type="subcellular location">
    <subcellularLocation>
        <location evidence="1">Nucleus</location>
    </subcellularLocation>
</comment>
<evidence type="ECO:0000313" key="11">
    <source>
        <dbReference type="Proteomes" id="UP001163828"/>
    </source>
</evidence>
<reference evidence="10" key="1">
    <citation type="submission" date="2022-08" db="EMBL/GenBank/DDBJ databases">
        <authorList>
            <consortium name="DOE Joint Genome Institute"/>
            <person name="Min B."/>
            <person name="Riley R."/>
            <person name="Sierra-Patev S."/>
            <person name="Naranjo-Ortiz M."/>
            <person name="Looney B."/>
            <person name="Konkel Z."/>
            <person name="Slot J.C."/>
            <person name="Sakamoto Y."/>
            <person name="Steenwyk J.L."/>
            <person name="Rokas A."/>
            <person name="Carro J."/>
            <person name="Camarero S."/>
            <person name="Ferreira P."/>
            <person name="Molpeceres G."/>
            <person name="Ruiz-Duenas F.J."/>
            <person name="Serrano A."/>
            <person name="Henrissat B."/>
            <person name="Drula E."/>
            <person name="Hughes K.W."/>
            <person name="Mata J.L."/>
            <person name="Ishikawa N.K."/>
            <person name="Vargas-Isla R."/>
            <person name="Ushijima S."/>
            <person name="Smith C.A."/>
            <person name="Ahrendt S."/>
            <person name="Andreopoulos W."/>
            <person name="He G."/>
            <person name="Labutti K."/>
            <person name="Lipzen A."/>
            <person name="Ng V."/>
            <person name="Sandor L."/>
            <person name="Barry K."/>
            <person name="Martinez A.T."/>
            <person name="Xiao Y."/>
            <person name="Gibbons J.G."/>
            <person name="Terashima K."/>
            <person name="Hibbett D.S."/>
            <person name="Grigoriev I.V."/>
        </authorList>
    </citation>
    <scope>NUCLEOTIDE SEQUENCE</scope>
    <source>
        <strain evidence="10">TFB10827</strain>
    </source>
</reference>
<evidence type="ECO:0000256" key="4">
    <source>
        <dbReference type="ARBA" id="ARBA00023015"/>
    </source>
</evidence>
<gene>
    <name evidence="10" type="ORF">F5050DRAFT_1756011</name>
</gene>
<protein>
    <recommendedName>
        <fullName evidence="9">Transcription elongation factor Eaf N-terminal domain-containing protein</fullName>
    </recommendedName>
</protein>
<sequence length="480" mass="51862">MPASANWQSEFLVLYPSSLLPFFLRMPSNSNNSWTPSAGQHQLNIGSSLGRALRARKNNTSGQQPAKRNILPEREFYSVRYGFKPSLIDSTKPGSLDVRRANDDSNASVTVEHASTQPGEIYSFPGKAVASKEWTCILIYDEETGGYTLEKLESSIALGPPEKRAGSTRPSRSPSAQITSPPISTPSSSTHPARASTVDTPPHTLVSNQSIPMEVDDVEEVIPPNVQVKVTPTPPIQRPKKPLPQRSRAEEETLHSTSTSIPPPTQASTSTSDFIDSKSKKTAKRATPTFSDAEEETLEFGRLTKRNRVSPIPQEPKRGPSPFRLELPGMANAVVHPPPIPVPPKPKSSSASRSQATAPPPLSLPLAASSDSDSEDEEWDEVAAPSSITAGPVAAEDEGGEEIDINEFNTLMNAHLEVEEDEQEQDQESVFPVDDFLAAAIAPEESPVLPRGPPISLKQFAGGDSADEDEYTSSEESDED</sequence>
<evidence type="ECO:0000256" key="7">
    <source>
        <dbReference type="ARBA" id="ARBA00023242"/>
    </source>
</evidence>
<comment type="caution">
    <text evidence="10">The sequence shown here is derived from an EMBL/GenBank/DDBJ whole genome shotgun (WGS) entry which is preliminary data.</text>
</comment>
<evidence type="ECO:0000256" key="1">
    <source>
        <dbReference type="ARBA" id="ARBA00004123"/>
    </source>
</evidence>
<feature type="compositionally biased region" description="Acidic residues" evidence="8">
    <location>
        <begin position="372"/>
        <end position="381"/>
    </location>
</feature>
<feature type="compositionally biased region" description="Pro residues" evidence="8">
    <location>
        <begin position="336"/>
        <end position="346"/>
    </location>
</feature>
<organism evidence="10 11">
    <name type="scientific">Lentinula boryana</name>
    <dbReference type="NCBI Taxonomy" id="40481"/>
    <lineage>
        <taxon>Eukaryota</taxon>
        <taxon>Fungi</taxon>
        <taxon>Dikarya</taxon>
        <taxon>Basidiomycota</taxon>
        <taxon>Agaricomycotina</taxon>
        <taxon>Agaricomycetes</taxon>
        <taxon>Agaricomycetidae</taxon>
        <taxon>Agaricales</taxon>
        <taxon>Marasmiineae</taxon>
        <taxon>Omphalotaceae</taxon>
        <taxon>Lentinula</taxon>
    </lineage>
</organism>
<keyword evidence="4" id="KW-0805">Transcription regulation</keyword>
<evidence type="ECO:0000256" key="8">
    <source>
        <dbReference type="SAM" id="MobiDB-lite"/>
    </source>
</evidence>
<name>A0ABQ8QEA5_9AGAR</name>
<evidence type="ECO:0000313" key="10">
    <source>
        <dbReference type="EMBL" id="KAJ3996869.1"/>
    </source>
</evidence>
<evidence type="ECO:0000259" key="9">
    <source>
        <dbReference type="Pfam" id="PF09816"/>
    </source>
</evidence>
<evidence type="ECO:0000256" key="6">
    <source>
        <dbReference type="ARBA" id="ARBA00023163"/>
    </source>
</evidence>
<comment type="similarity">
    <text evidence="2">Belongs to the EAF family.</text>
</comment>
<feature type="region of interest" description="Disordered" evidence="8">
    <location>
        <begin position="226"/>
        <end position="401"/>
    </location>
</feature>
<proteinExistence type="inferred from homology"/>
<evidence type="ECO:0000256" key="3">
    <source>
        <dbReference type="ARBA" id="ARBA00022553"/>
    </source>
</evidence>
<feature type="compositionally biased region" description="Polar residues" evidence="8">
    <location>
        <begin position="255"/>
        <end position="274"/>
    </location>
</feature>
<keyword evidence="7" id="KW-0539">Nucleus</keyword>
<accession>A0ABQ8QEA5</accession>
<keyword evidence="11" id="KW-1185">Reference proteome</keyword>
<dbReference type="Pfam" id="PF09816">
    <property type="entry name" value="EAF"/>
    <property type="match status" value="1"/>
</dbReference>
<keyword evidence="5" id="KW-0010">Activator</keyword>
<keyword evidence="6" id="KW-0804">Transcription</keyword>
<evidence type="ECO:0000256" key="5">
    <source>
        <dbReference type="ARBA" id="ARBA00023159"/>
    </source>
</evidence>
<dbReference type="EMBL" id="MU790598">
    <property type="protein sequence ID" value="KAJ3996869.1"/>
    <property type="molecule type" value="Genomic_DNA"/>
</dbReference>
<feature type="compositionally biased region" description="Low complexity" evidence="8">
    <location>
        <begin position="347"/>
        <end position="357"/>
    </location>
</feature>
<feature type="region of interest" description="Disordered" evidence="8">
    <location>
        <begin position="158"/>
        <end position="207"/>
    </location>
</feature>
<keyword evidence="3" id="KW-0597">Phosphoprotein</keyword>
<feature type="domain" description="Transcription elongation factor Eaf N-terminal" evidence="9">
    <location>
        <begin position="48"/>
        <end position="158"/>
    </location>
</feature>
<feature type="region of interest" description="Disordered" evidence="8">
    <location>
        <begin position="444"/>
        <end position="480"/>
    </location>
</feature>
<evidence type="ECO:0000256" key="2">
    <source>
        <dbReference type="ARBA" id="ARBA00007798"/>
    </source>
</evidence>